<gene>
    <name evidence="2" type="ORF">ATI53_100393</name>
</gene>
<dbReference type="InterPro" id="IPR003718">
    <property type="entry name" value="OsmC/Ohr_fam"/>
</dbReference>
<dbReference type="RefSeq" id="WP_009507033.1">
    <property type="nucleotide sequence ID" value="NZ_LIGK01000001.1"/>
</dbReference>
<dbReference type="Gene3D" id="2.20.25.10">
    <property type="match status" value="1"/>
</dbReference>
<dbReference type="Pfam" id="PF02566">
    <property type="entry name" value="OsmC"/>
    <property type="match status" value="1"/>
</dbReference>
<proteinExistence type="inferred from homology"/>
<dbReference type="InterPro" id="IPR036102">
    <property type="entry name" value="OsmC/Ohrsf"/>
</dbReference>
<accession>A0A327YNW0</accession>
<keyword evidence="3" id="KW-1185">Reference proteome</keyword>
<dbReference type="Gene3D" id="3.30.300.20">
    <property type="match status" value="1"/>
</dbReference>
<organism evidence="2 3">
    <name type="scientific">Salipiger aestuarii</name>
    <dbReference type="NCBI Taxonomy" id="568098"/>
    <lineage>
        <taxon>Bacteria</taxon>
        <taxon>Pseudomonadati</taxon>
        <taxon>Pseudomonadota</taxon>
        <taxon>Alphaproteobacteria</taxon>
        <taxon>Rhodobacterales</taxon>
        <taxon>Roseobacteraceae</taxon>
        <taxon>Salipiger</taxon>
    </lineage>
</organism>
<dbReference type="EMBL" id="QLMG01000003">
    <property type="protein sequence ID" value="RAK21937.1"/>
    <property type="molecule type" value="Genomic_DNA"/>
</dbReference>
<dbReference type="AlphaFoldDB" id="A0A327YNW0"/>
<evidence type="ECO:0000256" key="1">
    <source>
        <dbReference type="ARBA" id="ARBA00007378"/>
    </source>
</evidence>
<dbReference type="PANTHER" id="PTHR33797:SF2">
    <property type="entry name" value="ORGANIC HYDROPEROXIDE RESISTANCE PROTEIN-LIKE"/>
    <property type="match status" value="1"/>
</dbReference>
<dbReference type="NCBIfam" id="TIGR03561">
    <property type="entry name" value="organ_hyd_perox"/>
    <property type="match status" value="1"/>
</dbReference>
<comment type="similarity">
    <text evidence="1">Belongs to the OsmC/Ohr family.</text>
</comment>
<dbReference type="InterPro" id="IPR015946">
    <property type="entry name" value="KH_dom-like_a/b"/>
</dbReference>
<name>A0A327YNW0_9RHOB</name>
<protein>
    <submittedName>
        <fullName evidence="2">Ohr subfamily peroxiredoxin</fullName>
    </submittedName>
</protein>
<evidence type="ECO:0000313" key="2">
    <source>
        <dbReference type="EMBL" id="RAK21937.1"/>
    </source>
</evidence>
<dbReference type="Proteomes" id="UP000249165">
    <property type="component" value="Unassembled WGS sequence"/>
</dbReference>
<reference evidence="2 3" key="1">
    <citation type="submission" date="2018-06" db="EMBL/GenBank/DDBJ databases">
        <title>Genomic Encyclopedia of Archaeal and Bacterial Type Strains, Phase II (KMG-II): from individual species to whole genera.</title>
        <authorList>
            <person name="Goeker M."/>
        </authorList>
    </citation>
    <scope>NUCLEOTIDE SEQUENCE [LARGE SCALE GENOMIC DNA]</scope>
    <source>
        <strain evidence="2 3">DSM 22011</strain>
    </source>
</reference>
<sequence>MAIDMAIDTKYQTEGYATGGGRNGIAGLASGQLTVTMASPPALGGDGKGHNPEELFAMGYAACFLSAMHAVARMEKLGDVPEDAKVTATVGIGPRGDGGFGIAVKLAVSLPGLDRAVAQKIVERGHFVCPYSDATKGNIDVDLSLV</sequence>
<dbReference type="PANTHER" id="PTHR33797">
    <property type="entry name" value="ORGANIC HYDROPEROXIDE RESISTANCE PROTEIN-LIKE"/>
    <property type="match status" value="1"/>
</dbReference>
<evidence type="ECO:0000313" key="3">
    <source>
        <dbReference type="Proteomes" id="UP000249165"/>
    </source>
</evidence>
<dbReference type="GO" id="GO:0006979">
    <property type="term" value="P:response to oxidative stress"/>
    <property type="evidence" value="ECO:0007669"/>
    <property type="project" value="InterPro"/>
</dbReference>
<comment type="caution">
    <text evidence="2">The sequence shown here is derived from an EMBL/GenBank/DDBJ whole genome shotgun (WGS) entry which is preliminary data.</text>
</comment>
<dbReference type="InterPro" id="IPR019953">
    <property type="entry name" value="OHR"/>
</dbReference>
<dbReference type="SUPFAM" id="SSF82784">
    <property type="entry name" value="OsmC-like"/>
    <property type="match status" value="1"/>
</dbReference>